<dbReference type="AlphaFoldDB" id="A0A0A9F059"/>
<name>A0A0A9F059_ARUDO</name>
<organism evidence="1">
    <name type="scientific">Arundo donax</name>
    <name type="common">Giant reed</name>
    <name type="synonym">Donax arundinaceus</name>
    <dbReference type="NCBI Taxonomy" id="35708"/>
    <lineage>
        <taxon>Eukaryota</taxon>
        <taxon>Viridiplantae</taxon>
        <taxon>Streptophyta</taxon>
        <taxon>Embryophyta</taxon>
        <taxon>Tracheophyta</taxon>
        <taxon>Spermatophyta</taxon>
        <taxon>Magnoliopsida</taxon>
        <taxon>Liliopsida</taxon>
        <taxon>Poales</taxon>
        <taxon>Poaceae</taxon>
        <taxon>PACMAD clade</taxon>
        <taxon>Arundinoideae</taxon>
        <taxon>Arundineae</taxon>
        <taxon>Arundo</taxon>
    </lineage>
</organism>
<sequence>MLFLIWASQYVVIIPI</sequence>
<reference evidence="1" key="2">
    <citation type="journal article" date="2015" name="Data Brief">
        <title>Shoot transcriptome of the giant reed, Arundo donax.</title>
        <authorList>
            <person name="Barrero R.A."/>
            <person name="Guerrero F.D."/>
            <person name="Moolhuijzen P."/>
            <person name="Goolsby J.A."/>
            <person name="Tidwell J."/>
            <person name="Bellgard S.E."/>
            <person name="Bellgard M.I."/>
        </authorList>
    </citation>
    <scope>NUCLEOTIDE SEQUENCE</scope>
    <source>
        <tissue evidence="1">Shoot tissue taken approximately 20 cm above the soil surface</tissue>
    </source>
</reference>
<dbReference type="EMBL" id="GBRH01192184">
    <property type="protein sequence ID" value="JAE05712.1"/>
    <property type="molecule type" value="Transcribed_RNA"/>
</dbReference>
<evidence type="ECO:0000313" key="1">
    <source>
        <dbReference type="EMBL" id="JAE05712.1"/>
    </source>
</evidence>
<reference evidence="1" key="1">
    <citation type="submission" date="2014-09" db="EMBL/GenBank/DDBJ databases">
        <authorList>
            <person name="Magalhaes I.L.F."/>
            <person name="Oliveira U."/>
            <person name="Santos F.R."/>
            <person name="Vidigal T.H.D.A."/>
            <person name="Brescovit A.D."/>
            <person name="Santos A.J."/>
        </authorList>
    </citation>
    <scope>NUCLEOTIDE SEQUENCE</scope>
    <source>
        <tissue evidence="1">Shoot tissue taken approximately 20 cm above the soil surface</tissue>
    </source>
</reference>
<accession>A0A0A9F059</accession>
<proteinExistence type="predicted"/>
<protein>
    <submittedName>
        <fullName evidence="1">Uncharacterized protein</fullName>
    </submittedName>
</protein>